<organism evidence="1 2">
    <name type="scientific">Salvia divinorum</name>
    <name type="common">Maria pastora</name>
    <name type="synonym">Diviner's sage</name>
    <dbReference type="NCBI Taxonomy" id="28513"/>
    <lineage>
        <taxon>Eukaryota</taxon>
        <taxon>Viridiplantae</taxon>
        <taxon>Streptophyta</taxon>
        <taxon>Embryophyta</taxon>
        <taxon>Tracheophyta</taxon>
        <taxon>Spermatophyta</taxon>
        <taxon>Magnoliopsida</taxon>
        <taxon>eudicotyledons</taxon>
        <taxon>Gunneridae</taxon>
        <taxon>Pentapetalae</taxon>
        <taxon>asterids</taxon>
        <taxon>lamiids</taxon>
        <taxon>Lamiales</taxon>
        <taxon>Lamiaceae</taxon>
        <taxon>Nepetoideae</taxon>
        <taxon>Mentheae</taxon>
        <taxon>Salviinae</taxon>
        <taxon>Salvia</taxon>
        <taxon>Salvia subgen. Calosphace</taxon>
    </lineage>
</organism>
<keyword evidence="2" id="KW-1185">Reference proteome</keyword>
<dbReference type="AlphaFoldDB" id="A0ABD1GHU9"/>
<comment type="caution">
    <text evidence="1">The sequence shown here is derived from an EMBL/GenBank/DDBJ whole genome shotgun (WGS) entry which is preliminary data.</text>
</comment>
<protein>
    <submittedName>
        <fullName evidence="1">Uncharacterized protein</fullName>
    </submittedName>
</protein>
<proteinExistence type="predicted"/>
<name>A0ABD1GHU9_SALDI</name>
<dbReference type="EMBL" id="JBEAFC010000008">
    <property type="protein sequence ID" value="KAL1543682.1"/>
    <property type="molecule type" value="Genomic_DNA"/>
</dbReference>
<gene>
    <name evidence="1" type="ORF">AAHA92_20624</name>
</gene>
<evidence type="ECO:0000313" key="1">
    <source>
        <dbReference type="EMBL" id="KAL1543682.1"/>
    </source>
</evidence>
<accession>A0ABD1GHU9</accession>
<reference evidence="1 2" key="1">
    <citation type="submission" date="2024-06" db="EMBL/GenBank/DDBJ databases">
        <title>A chromosome level genome sequence of Diviner's sage (Salvia divinorum).</title>
        <authorList>
            <person name="Ford S.A."/>
            <person name="Ro D.-K."/>
            <person name="Ness R.W."/>
            <person name="Phillips M.A."/>
        </authorList>
    </citation>
    <scope>NUCLEOTIDE SEQUENCE [LARGE SCALE GENOMIC DNA]</scope>
    <source>
        <strain evidence="1">SAF-2024a</strain>
        <tissue evidence="1">Leaf</tissue>
    </source>
</reference>
<evidence type="ECO:0000313" key="2">
    <source>
        <dbReference type="Proteomes" id="UP001567538"/>
    </source>
</evidence>
<sequence>MVPKPWRKSCRPSIATMVDSLKSLLDWVAHKTLSITPRNSNLIKVDSFMENGIVVRHFNRAWGYAIPYLELHMLSGAIKHLLAYSREVGRAITYFALKILQMGKKKDA</sequence>
<dbReference type="Proteomes" id="UP001567538">
    <property type="component" value="Unassembled WGS sequence"/>
</dbReference>